<dbReference type="EMBL" id="CP036339">
    <property type="protein sequence ID" value="QDT73474.1"/>
    <property type="molecule type" value="Genomic_DNA"/>
</dbReference>
<protein>
    <submittedName>
        <fullName evidence="1">Uncharacterized protein</fullName>
    </submittedName>
</protein>
<dbReference type="KEGG" id="llh:I41_26630"/>
<name>A0A517TYM5_9BACT</name>
<evidence type="ECO:0000313" key="1">
    <source>
        <dbReference type="EMBL" id="QDT73474.1"/>
    </source>
</evidence>
<dbReference type="AlphaFoldDB" id="A0A517TYM5"/>
<dbReference type="OrthoDB" id="262508at2"/>
<evidence type="ECO:0000313" key="2">
    <source>
        <dbReference type="Proteomes" id="UP000317909"/>
    </source>
</evidence>
<reference evidence="1 2" key="1">
    <citation type="submission" date="2019-02" db="EMBL/GenBank/DDBJ databases">
        <title>Deep-cultivation of Planctomycetes and their phenomic and genomic characterization uncovers novel biology.</title>
        <authorList>
            <person name="Wiegand S."/>
            <person name="Jogler M."/>
            <person name="Boedeker C."/>
            <person name="Pinto D."/>
            <person name="Vollmers J."/>
            <person name="Rivas-Marin E."/>
            <person name="Kohn T."/>
            <person name="Peeters S.H."/>
            <person name="Heuer A."/>
            <person name="Rast P."/>
            <person name="Oberbeckmann S."/>
            <person name="Bunk B."/>
            <person name="Jeske O."/>
            <person name="Meyerdierks A."/>
            <person name="Storesund J.E."/>
            <person name="Kallscheuer N."/>
            <person name="Luecker S."/>
            <person name="Lage O.M."/>
            <person name="Pohl T."/>
            <person name="Merkel B.J."/>
            <person name="Hornburger P."/>
            <person name="Mueller R.-W."/>
            <person name="Bruemmer F."/>
            <person name="Labrenz M."/>
            <person name="Spormann A.M."/>
            <person name="Op den Camp H."/>
            <person name="Overmann J."/>
            <person name="Amann R."/>
            <person name="Jetten M.S.M."/>
            <person name="Mascher T."/>
            <person name="Medema M.H."/>
            <person name="Devos D.P."/>
            <person name="Kaster A.-K."/>
            <person name="Ovreas L."/>
            <person name="Rohde M."/>
            <person name="Galperin M.Y."/>
            <person name="Jogler C."/>
        </authorList>
    </citation>
    <scope>NUCLEOTIDE SEQUENCE [LARGE SCALE GENOMIC DNA]</scope>
    <source>
        <strain evidence="1 2">I41</strain>
    </source>
</reference>
<proteinExistence type="predicted"/>
<dbReference type="Pfam" id="PF18944">
    <property type="entry name" value="DUF5691"/>
    <property type="match status" value="1"/>
</dbReference>
<dbReference type="RefSeq" id="WP_145433060.1">
    <property type="nucleotide sequence ID" value="NZ_CP036339.1"/>
</dbReference>
<dbReference type="InterPro" id="IPR043746">
    <property type="entry name" value="DUF5691"/>
</dbReference>
<dbReference type="Proteomes" id="UP000317909">
    <property type="component" value="Chromosome"/>
</dbReference>
<accession>A0A517TYM5</accession>
<sequence length="535" mass="58122">MNLHPTACWNDVVNAAILGFDRSGARACMPAGGSPWSLSSAAAGDGSMESLLSEIATLAIYESAGRLPSAAATPEEIPLCIADDRLCSRPATNHLFEILHGGRQKLLPHWVAAAAAGGWHAPPEALPRLLEIAIDVRDDAELQALLAVTGDRGRWLAERRPHWKKLWQTPDANAASWEVDSRDDRLALLRRLRLSDRAAAQQLVEAAWGSESAADRTTLLEQFAHGLARDDEPWLESCLDDRSKQVRTTAAELLSRLPDSALSQRMTSRVHASVTLKPGGGLLKKKPPKIEVTLPDAADAELKRDGVEPRAQRTLGEKASLLMQIVALAPLPVWRQHDQREADWIAAALHSEWGIALLEGWLAASRIQRDGEWASALLTHVCLAPAVKDAPVDEQWRRQAILPLMEVLPAEQAAAVAARAAGDPHSDHANVVAMLQACDFDWDDALSAAVIDFLQRATRATSAIYDPALRQLITDAAPTRLAIRLADQLADRLGVPLENWSPNFAAAVQDLISTVHFRREMFAALALPIPSKPAP</sequence>
<keyword evidence="2" id="KW-1185">Reference proteome</keyword>
<gene>
    <name evidence="1" type="ORF">I41_26630</name>
</gene>
<organism evidence="1 2">
    <name type="scientific">Lacipirellula limnantheis</name>
    <dbReference type="NCBI Taxonomy" id="2528024"/>
    <lineage>
        <taxon>Bacteria</taxon>
        <taxon>Pseudomonadati</taxon>
        <taxon>Planctomycetota</taxon>
        <taxon>Planctomycetia</taxon>
        <taxon>Pirellulales</taxon>
        <taxon>Lacipirellulaceae</taxon>
        <taxon>Lacipirellula</taxon>
    </lineage>
</organism>